<protein>
    <recommendedName>
        <fullName evidence="4">AP2/ERF domain-containing protein</fullName>
    </recommendedName>
</protein>
<dbReference type="GO" id="GO:0003700">
    <property type="term" value="F:DNA-binding transcription factor activity"/>
    <property type="evidence" value="ECO:0007669"/>
    <property type="project" value="InterPro"/>
</dbReference>
<sequence length="194" mass="21758">MGKLLPGHLPLDVIREIFVPDYEAGTVVYAERPRSQFDSDRGFNNYNSNWVGREALTVQVRGRCSGRITVNGIRYGLSRARVIWALYHGEWPKAEVGHRNGIVSDDRIVNLREQTRSDTMITRRAVNKTGVVGVYQLPNGRFYACVRNRGQYFYVGSFDTLEQARAAREEAALKIQGEFARVTAATNCAGGARS</sequence>
<dbReference type="InterPro" id="IPR044925">
    <property type="entry name" value="His-Me_finger_sf"/>
</dbReference>
<dbReference type="Pfam" id="PF13392">
    <property type="entry name" value="HNH_3"/>
    <property type="match status" value="1"/>
</dbReference>
<dbReference type="AlphaFoldDB" id="A0A7X3K213"/>
<evidence type="ECO:0000256" key="1">
    <source>
        <dbReference type="ARBA" id="ARBA00023015"/>
    </source>
</evidence>
<dbReference type="EMBL" id="WQRF01000001">
    <property type="protein sequence ID" value="MVS97897.1"/>
    <property type="molecule type" value="Genomic_DNA"/>
</dbReference>
<evidence type="ECO:0000259" key="4">
    <source>
        <dbReference type="PROSITE" id="PS51032"/>
    </source>
</evidence>
<dbReference type="Proteomes" id="UP000438106">
    <property type="component" value="Unassembled WGS sequence"/>
</dbReference>
<comment type="caution">
    <text evidence="5">The sequence shown here is derived from an EMBL/GenBank/DDBJ whole genome shotgun (WGS) entry which is preliminary data.</text>
</comment>
<keyword evidence="1" id="KW-0805">Transcription regulation</keyword>
<evidence type="ECO:0000256" key="2">
    <source>
        <dbReference type="ARBA" id="ARBA00023125"/>
    </source>
</evidence>
<feature type="domain" description="AP2/ERF" evidence="4">
    <location>
        <begin position="130"/>
        <end position="189"/>
    </location>
</feature>
<dbReference type="Gene3D" id="3.30.730.10">
    <property type="entry name" value="AP2/ERF domain"/>
    <property type="match status" value="1"/>
</dbReference>
<evidence type="ECO:0000313" key="5">
    <source>
        <dbReference type="EMBL" id="MVS97897.1"/>
    </source>
</evidence>
<evidence type="ECO:0000256" key="3">
    <source>
        <dbReference type="ARBA" id="ARBA00023163"/>
    </source>
</evidence>
<evidence type="ECO:0000313" key="6">
    <source>
        <dbReference type="Proteomes" id="UP000438106"/>
    </source>
</evidence>
<dbReference type="PROSITE" id="PS51032">
    <property type="entry name" value="AP2_ERF"/>
    <property type="match status" value="1"/>
</dbReference>
<dbReference type="InterPro" id="IPR016177">
    <property type="entry name" value="DNA-bd_dom_sf"/>
</dbReference>
<dbReference type="SUPFAM" id="SSF54060">
    <property type="entry name" value="His-Me finger endonucleases"/>
    <property type="match status" value="1"/>
</dbReference>
<keyword evidence="6" id="KW-1185">Reference proteome</keyword>
<keyword evidence="2" id="KW-0238">DNA-binding</keyword>
<dbReference type="GO" id="GO:0003677">
    <property type="term" value="F:DNA binding"/>
    <property type="evidence" value="ECO:0007669"/>
    <property type="project" value="UniProtKB-KW"/>
</dbReference>
<name>A0A7X3K213_9HYPH</name>
<accession>A0A7X3K213</accession>
<dbReference type="InterPro" id="IPR001471">
    <property type="entry name" value="AP2/ERF_dom"/>
</dbReference>
<reference evidence="5 6" key="1">
    <citation type="submission" date="2019-12" db="EMBL/GenBank/DDBJ databases">
        <title>Devosia maris sp. nov., isolated from the deep seawater.</title>
        <authorList>
            <person name="Liu Y."/>
        </authorList>
    </citation>
    <scope>NUCLEOTIDE SEQUENCE [LARGE SCALE GENOMIC DNA]</scope>
    <source>
        <strain evidence="5 6">L53-10-65</strain>
    </source>
</reference>
<keyword evidence="3" id="KW-0804">Transcription</keyword>
<dbReference type="RefSeq" id="WP_157288989.1">
    <property type="nucleotide sequence ID" value="NZ_WQRF01000001.1"/>
</dbReference>
<dbReference type="InterPro" id="IPR003615">
    <property type="entry name" value="HNH_nuc"/>
</dbReference>
<organism evidence="5 6">
    <name type="scientific">Devosia marina</name>
    <dbReference type="NCBI Taxonomy" id="2683198"/>
    <lineage>
        <taxon>Bacteria</taxon>
        <taxon>Pseudomonadati</taxon>
        <taxon>Pseudomonadota</taxon>
        <taxon>Alphaproteobacteria</taxon>
        <taxon>Hyphomicrobiales</taxon>
        <taxon>Devosiaceae</taxon>
        <taxon>Devosia</taxon>
    </lineage>
</organism>
<gene>
    <name evidence="5" type="ORF">GO014_02475</name>
</gene>
<dbReference type="InterPro" id="IPR036955">
    <property type="entry name" value="AP2/ERF_dom_sf"/>
</dbReference>
<dbReference type="SUPFAM" id="SSF54171">
    <property type="entry name" value="DNA-binding domain"/>
    <property type="match status" value="1"/>
</dbReference>
<proteinExistence type="predicted"/>